<dbReference type="WBParaSite" id="PSAMB.scaffold2560size22551.g18286.t1">
    <property type="protein sequence ID" value="PSAMB.scaffold2560size22551.g18286.t1"/>
    <property type="gene ID" value="PSAMB.scaffold2560size22551.g18286"/>
</dbReference>
<keyword evidence="2" id="KW-1185">Reference proteome</keyword>
<evidence type="ECO:0000313" key="3">
    <source>
        <dbReference type="WBParaSite" id="PSAMB.scaffold2560size22551.g18286.t1"/>
    </source>
</evidence>
<feature type="region of interest" description="Disordered" evidence="1">
    <location>
        <begin position="104"/>
        <end position="147"/>
    </location>
</feature>
<evidence type="ECO:0000256" key="1">
    <source>
        <dbReference type="SAM" id="MobiDB-lite"/>
    </source>
</evidence>
<sequence>MDTRTTTTKYEAHTTRPVVETRTTTTIEDDRSLVDKAKDAVSHAAENVKDFFTPTVKDSDIAEAAHKHEELRQKEQLDHARADRADCHKDKLLTDAKRMEAEELAHEKKAECDRQRREKQADKVAHLQNKQAEQQAKKCHEHLRHDAPVTGDVKITRVTEIH</sequence>
<accession>A0A914VVJ0</accession>
<feature type="region of interest" description="Disordered" evidence="1">
    <location>
        <begin position="68"/>
        <end position="88"/>
    </location>
</feature>
<protein>
    <submittedName>
        <fullName evidence="3">Uncharacterized protein</fullName>
    </submittedName>
</protein>
<dbReference type="AlphaFoldDB" id="A0A914VVJ0"/>
<dbReference type="Proteomes" id="UP000887566">
    <property type="component" value="Unplaced"/>
</dbReference>
<evidence type="ECO:0000313" key="2">
    <source>
        <dbReference type="Proteomes" id="UP000887566"/>
    </source>
</evidence>
<feature type="compositionally biased region" description="Basic and acidic residues" evidence="1">
    <location>
        <begin position="135"/>
        <end position="147"/>
    </location>
</feature>
<reference evidence="3" key="1">
    <citation type="submission" date="2022-11" db="UniProtKB">
        <authorList>
            <consortium name="WormBaseParasite"/>
        </authorList>
    </citation>
    <scope>IDENTIFICATION</scope>
</reference>
<proteinExistence type="predicted"/>
<name>A0A914VVJ0_9BILA</name>
<feature type="compositionally biased region" description="Basic and acidic residues" evidence="1">
    <location>
        <begin position="104"/>
        <end position="125"/>
    </location>
</feature>
<organism evidence="2 3">
    <name type="scientific">Plectus sambesii</name>
    <dbReference type="NCBI Taxonomy" id="2011161"/>
    <lineage>
        <taxon>Eukaryota</taxon>
        <taxon>Metazoa</taxon>
        <taxon>Ecdysozoa</taxon>
        <taxon>Nematoda</taxon>
        <taxon>Chromadorea</taxon>
        <taxon>Plectida</taxon>
        <taxon>Plectina</taxon>
        <taxon>Plectoidea</taxon>
        <taxon>Plectidae</taxon>
        <taxon>Plectus</taxon>
    </lineage>
</organism>